<keyword evidence="3 5" id="KW-0560">Oxidoreductase</keyword>
<sequence length="350" mass="38102">MATNVKRLAYFEKWVDPVAEDILGRREDIELVRRHYADPDGDNAAVMARVHGYQIAPRTELREPWFGDADLLRRCPSLLAISSTGAGFDMVDVAACTAAGVIVCNQSGTNKEAVAEHALGLMLALAKNIGITDRALRRDRDLDRFLYTGRELRGRTVGIVGLGQIGTRTAELCRGLFGMTVLAFDPYLTAAEAAARGALQVSLDELLARADFVSVHCPRNDETFGMFGAAQFAGMRPTAYFVNTARGGIHDEPALEAALVAGRIAGAGIDVFLKEPPPPDHPLLRLANVIATPHIAGITEESLRNMSEAAAEQWIALFEGRVPPRLINPEAWPRYAERFEALIGFRPDAL</sequence>
<dbReference type="InterPro" id="IPR006140">
    <property type="entry name" value="D-isomer_DH_NAD-bd"/>
</dbReference>
<evidence type="ECO:0000256" key="5">
    <source>
        <dbReference type="RuleBase" id="RU003719"/>
    </source>
</evidence>
<dbReference type="PANTHER" id="PTHR42789">
    <property type="entry name" value="D-ISOMER SPECIFIC 2-HYDROXYACID DEHYDROGENASE FAMILY PROTEIN (AFU_ORTHOLOGUE AFUA_6G10090)"/>
    <property type="match status" value="1"/>
</dbReference>
<dbReference type="GO" id="GO:0016616">
    <property type="term" value="F:oxidoreductase activity, acting on the CH-OH group of donors, NAD or NADP as acceptor"/>
    <property type="evidence" value="ECO:0007669"/>
    <property type="project" value="InterPro"/>
</dbReference>
<dbReference type="SUPFAM" id="SSF52283">
    <property type="entry name" value="Formate/glycerate dehydrogenase catalytic domain-like"/>
    <property type="match status" value="1"/>
</dbReference>
<evidence type="ECO:0000259" key="6">
    <source>
        <dbReference type="Pfam" id="PF00389"/>
    </source>
</evidence>
<feature type="domain" description="D-isomer specific 2-hydroxyacid dehydrogenase catalytic" evidence="6">
    <location>
        <begin position="42"/>
        <end position="328"/>
    </location>
</feature>
<evidence type="ECO:0000313" key="9">
    <source>
        <dbReference type="Proteomes" id="UP000278222"/>
    </source>
</evidence>
<evidence type="ECO:0000256" key="4">
    <source>
        <dbReference type="ARBA" id="ARBA00023027"/>
    </source>
</evidence>
<feature type="domain" description="D-isomer specific 2-hydroxyacid dehydrogenase NAD-binding" evidence="7">
    <location>
        <begin position="119"/>
        <end position="296"/>
    </location>
</feature>
<dbReference type="InterPro" id="IPR050857">
    <property type="entry name" value="D-2-hydroxyacid_DH"/>
</dbReference>
<dbReference type="Gene3D" id="3.40.50.720">
    <property type="entry name" value="NAD(P)-binding Rossmann-like Domain"/>
    <property type="match status" value="2"/>
</dbReference>
<dbReference type="InterPro" id="IPR029753">
    <property type="entry name" value="D-isomer_DH_CS"/>
</dbReference>
<accession>A0A3N1KVI5</accession>
<dbReference type="PANTHER" id="PTHR42789:SF1">
    <property type="entry name" value="D-ISOMER SPECIFIC 2-HYDROXYACID DEHYDROGENASE FAMILY PROTEIN (AFU_ORTHOLOGUE AFUA_6G10090)"/>
    <property type="match status" value="1"/>
</dbReference>
<organism evidence="8 9">
    <name type="scientific">Stella humosa</name>
    <dbReference type="NCBI Taxonomy" id="94"/>
    <lineage>
        <taxon>Bacteria</taxon>
        <taxon>Pseudomonadati</taxon>
        <taxon>Pseudomonadota</taxon>
        <taxon>Alphaproteobacteria</taxon>
        <taxon>Rhodospirillales</taxon>
        <taxon>Stellaceae</taxon>
        <taxon>Stella</taxon>
    </lineage>
</organism>
<dbReference type="GO" id="GO:0051287">
    <property type="term" value="F:NAD binding"/>
    <property type="evidence" value="ECO:0007669"/>
    <property type="project" value="InterPro"/>
</dbReference>
<evidence type="ECO:0000259" key="7">
    <source>
        <dbReference type="Pfam" id="PF02826"/>
    </source>
</evidence>
<dbReference type="CDD" id="cd12173">
    <property type="entry name" value="PGDH_4"/>
    <property type="match status" value="1"/>
</dbReference>
<comment type="similarity">
    <text evidence="1 5">Belongs to the D-isomer specific 2-hydroxyacid dehydrogenase family.</text>
</comment>
<keyword evidence="4" id="KW-0520">NAD</keyword>
<name>A0A3N1KVI5_9PROT</name>
<keyword evidence="9" id="KW-1185">Reference proteome</keyword>
<dbReference type="GO" id="GO:0008652">
    <property type="term" value="P:amino acid biosynthetic process"/>
    <property type="evidence" value="ECO:0007669"/>
    <property type="project" value="UniProtKB-KW"/>
</dbReference>
<dbReference type="EMBL" id="RJKX01000016">
    <property type="protein sequence ID" value="ROP83492.1"/>
    <property type="molecule type" value="Genomic_DNA"/>
</dbReference>
<dbReference type="SUPFAM" id="SSF51735">
    <property type="entry name" value="NAD(P)-binding Rossmann-fold domains"/>
    <property type="match status" value="1"/>
</dbReference>
<protein>
    <submittedName>
        <fullName evidence="8">D-3-phosphoglycerate dehydrogenase</fullName>
    </submittedName>
</protein>
<dbReference type="Proteomes" id="UP000278222">
    <property type="component" value="Unassembled WGS sequence"/>
</dbReference>
<keyword evidence="2" id="KW-0028">Amino-acid biosynthesis</keyword>
<dbReference type="InterPro" id="IPR036291">
    <property type="entry name" value="NAD(P)-bd_dom_sf"/>
</dbReference>
<dbReference type="InterPro" id="IPR029752">
    <property type="entry name" value="D-isomer_DH_CS1"/>
</dbReference>
<reference evidence="8 9" key="1">
    <citation type="submission" date="2018-11" db="EMBL/GenBank/DDBJ databases">
        <title>Genomic Encyclopedia of Type Strains, Phase IV (KMG-IV): sequencing the most valuable type-strain genomes for metagenomic binning, comparative biology and taxonomic classification.</title>
        <authorList>
            <person name="Goeker M."/>
        </authorList>
    </citation>
    <scope>NUCLEOTIDE SEQUENCE [LARGE SCALE GENOMIC DNA]</scope>
    <source>
        <strain evidence="8 9">DSM 5900</strain>
    </source>
</reference>
<proteinExistence type="inferred from homology"/>
<evidence type="ECO:0000256" key="2">
    <source>
        <dbReference type="ARBA" id="ARBA00022605"/>
    </source>
</evidence>
<dbReference type="FunFam" id="3.40.50.720:FF:000203">
    <property type="entry name" value="D-3-phosphoglycerate dehydrogenase (SerA)"/>
    <property type="match status" value="1"/>
</dbReference>
<comment type="caution">
    <text evidence="8">The sequence shown here is derived from an EMBL/GenBank/DDBJ whole genome shotgun (WGS) entry which is preliminary data.</text>
</comment>
<evidence type="ECO:0000256" key="1">
    <source>
        <dbReference type="ARBA" id="ARBA00005854"/>
    </source>
</evidence>
<dbReference type="Pfam" id="PF00389">
    <property type="entry name" value="2-Hacid_dh"/>
    <property type="match status" value="1"/>
</dbReference>
<dbReference type="PROSITE" id="PS00065">
    <property type="entry name" value="D_2_HYDROXYACID_DH_1"/>
    <property type="match status" value="1"/>
</dbReference>
<evidence type="ECO:0000256" key="3">
    <source>
        <dbReference type="ARBA" id="ARBA00023002"/>
    </source>
</evidence>
<dbReference type="Pfam" id="PF02826">
    <property type="entry name" value="2-Hacid_dh_C"/>
    <property type="match status" value="1"/>
</dbReference>
<dbReference type="RefSeq" id="WP_123693124.1">
    <property type="nucleotide sequence ID" value="NZ_AP019700.1"/>
</dbReference>
<dbReference type="InterPro" id="IPR006139">
    <property type="entry name" value="D-isomer_2_OHA_DH_cat_dom"/>
</dbReference>
<dbReference type="OrthoDB" id="9793626at2"/>
<evidence type="ECO:0000313" key="8">
    <source>
        <dbReference type="EMBL" id="ROP83492.1"/>
    </source>
</evidence>
<gene>
    <name evidence="8" type="ORF">EDC65_4139</name>
</gene>
<dbReference type="AlphaFoldDB" id="A0A3N1KVI5"/>
<dbReference type="PROSITE" id="PS00670">
    <property type="entry name" value="D_2_HYDROXYACID_DH_2"/>
    <property type="match status" value="1"/>
</dbReference>